<name>A0A6P6TRL5_COFAR</name>
<dbReference type="InterPro" id="IPR017972">
    <property type="entry name" value="Cyt_P450_CS"/>
</dbReference>
<evidence type="ECO:0000256" key="1">
    <source>
        <dbReference type="ARBA" id="ARBA00001971"/>
    </source>
</evidence>
<dbReference type="GO" id="GO:0005506">
    <property type="term" value="F:iron ion binding"/>
    <property type="evidence" value="ECO:0007669"/>
    <property type="project" value="InterPro"/>
</dbReference>
<evidence type="ECO:0000256" key="4">
    <source>
        <dbReference type="ARBA" id="ARBA00022723"/>
    </source>
</evidence>
<dbReference type="InterPro" id="IPR036396">
    <property type="entry name" value="Cyt_P450_sf"/>
</dbReference>
<evidence type="ECO:0000256" key="10">
    <source>
        <dbReference type="SAM" id="SignalP"/>
    </source>
</evidence>
<keyword evidence="3 8" id="KW-0349">Heme</keyword>
<dbReference type="InterPro" id="IPR002401">
    <property type="entry name" value="Cyt_P450_E_grp-I"/>
</dbReference>
<dbReference type="FunFam" id="1.10.630.10:FF:000008">
    <property type="entry name" value="Cytochrome P450 71D8"/>
    <property type="match status" value="1"/>
</dbReference>
<keyword evidence="6 8" id="KW-0408">Iron</keyword>
<organism evidence="11 12">
    <name type="scientific">Coffea arabica</name>
    <name type="common">Arabian coffee</name>
    <dbReference type="NCBI Taxonomy" id="13443"/>
    <lineage>
        <taxon>Eukaryota</taxon>
        <taxon>Viridiplantae</taxon>
        <taxon>Streptophyta</taxon>
        <taxon>Embryophyta</taxon>
        <taxon>Tracheophyta</taxon>
        <taxon>Spermatophyta</taxon>
        <taxon>Magnoliopsida</taxon>
        <taxon>eudicotyledons</taxon>
        <taxon>Gunneridae</taxon>
        <taxon>Pentapetalae</taxon>
        <taxon>asterids</taxon>
        <taxon>lamiids</taxon>
        <taxon>Gentianales</taxon>
        <taxon>Rubiaceae</taxon>
        <taxon>Ixoroideae</taxon>
        <taxon>Gardenieae complex</taxon>
        <taxon>Bertiereae - Coffeeae clade</taxon>
        <taxon>Coffeeae</taxon>
        <taxon>Coffea</taxon>
    </lineage>
</organism>
<dbReference type="GeneID" id="113703558"/>
<dbReference type="GO" id="GO:0020037">
    <property type="term" value="F:heme binding"/>
    <property type="evidence" value="ECO:0007669"/>
    <property type="project" value="InterPro"/>
</dbReference>
<reference evidence="11" key="1">
    <citation type="journal article" date="2025" name="Foods">
        <title>Unveiling the Microbial Signatures of Arabica Coffee Cherries: Insights into Ripeness Specific Diversity, Functional Traits, and Implications for Quality and Safety.</title>
        <authorList>
            <consortium name="RefSeq"/>
            <person name="Tenea G.N."/>
            <person name="Cifuentes V."/>
            <person name="Reyes P."/>
            <person name="Cevallos-Vallejos M."/>
        </authorList>
    </citation>
    <scope>NUCLEOTIDE SEQUENCE [LARGE SCALE GENOMIC DNA]</scope>
</reference>
<evidence type="ECO:0000256" key="2">
    <source>
        <dbReference type="ARBA" id="ARBA00010617"/>
    </source>
</evidence>
<feature type="chain" id="PRO_5028403586" evidence="10">
    <location>
        <begin position="27"/>
        <end position="509"/>
    </location>
</feature>
<sequence length="509" mass="56907">MALPFAFISLFLFLAFVLSLIKGLKGSKTAQKLPPSPWKLPLIGHMHHLVGSPSHQGLRDLARKHGALMHLQMGEIPSIVVSSPRLAEEIMKTHDLSFADRAEFLSGEIISYNFTDIASCQYGDYWRQMRKICTLELLSVKRVRSYGSIRQEEASVLVASIKALASAGELINVTEKLTSYTSSTVCRAAFGRVSKDNYLAYLPLVREINSLCGSFNIPDQFPSLKILHPLMSLKAKLLDVHHKADRVLDHVIEKHIAKTEPGIGESDQEDLVDVLLRVKESGNLQFPITNDNIKAVIMDIFSGGTETSSTTVEWAMSELMRNPRAMVKAQSEVRNAFVGKKTIEETDIQELKFLKSVIKETLRLHPPVPLLVPRKCRQETEIDGYTIPIKTSVIVNAWAIGRDPEYWDDPDSFKPERFENSSVDFSGCHFQYVPFGAGRRICPGISFGLANVELPLALLLYHFDWKLPNGLKPDDLDMTETMGVTAPRKDNLRLLATVYDASLEVSAET</sequence>
<evidence type="ECO:0000256" key="8">
    <source>
        <dbReference type="PIRSR" id="PIRSR602401-1"/>
    </source>
</evidence>
<protein>
    <submittedName>
        <fullName evidence="12">Premnaspirodiene oxygenase-like</fullName>
    </submittedName>
</protein>
<evidence type="ECO:0000256" key="5">
    <source>
        <dbReference type="ARBA" id="ARBA00023002"/>
    </source>
</evidence>
<evidence type="ECO:0000313" key="11">
    <source>
        <dbReference type="Proteomes" id="UP001652660"/>
    </source>
</evidence>
<accession>A0A6P6TRL5</accession>
<evidence type="ECO:0000256" key="7">
    <source>
        <dbReference type="ARBA" id="ARBA00023033"/>
    </source>
</evidence>
<dbReference type="Gene3D" id="1.10.630.10">
    <property type="entry name" value="Cytochrome P450"/>
    <property type="match status" value="1"/>
</dbReference>
<feature type="binding site" description="axial binding residue" evidence="8">
    <location>
        <position position="442"/>
    </location>
    <ligand>
        <name>heme</name>
        <dbReference type="ChEBI" id="CHEBI:30413"/>
    </ligand>
    <ligandPart>
        <name>Fe</name>
        <dbReference type="ChEBI" id="CHEBI:18248"/>
    </ligandPart>
</feature>
<keyword evidence="11" id="KW-1185">Reference proteome</keyword>
<dbReference type="Pfam" id="PF00067">
    <property type="entry name" value="p450"/>
    <property type="match status" value="1"/>
</dbReference>
<dbReference type="Proteomes" id="UP001652660">
    <property type="component" value="Chromosome 8e"/>
</dbReference>
<dbReference type="OrthoDB" id="2789670at2759"/>
<dbReference type="PANTHER" id="PTHR47953">
    <property type="entry name" value="OS08G0105600 PROTEIN"/>
    <property type="match status" value="1"/>
</dbReference>
<comment type="cofactor">
    <cofactor evidence="1 8">
        <name>heme</name>
        <dbReference type="ChEBI" id="CHEBI:30413"/>
    </cofactor>
</comment>
<dbReference type="GO" id="GO:0004497">
    <property type="term" value="F:monooxygenase activity"/>
    <property type="evidence" value="ECO:0007669"/>
    <property type="project" value="UniProtKB-KW"/>
</dbReference>
<evidence type="ECO:0000313" key="12">
    <source>
        <dbReference type="RefSeq" id="XP_027080760.1"/>
    </source>
</evidence>
<dbReference type="PROSITE" id="PS00086">
    <property type="entry name" value="CYTOCHROME_P450"/>
    <property type="match status" value="1"/>
</dbReference>
<dbReference type="CDD" id="cd11072">
    <property type="entry name" value="CYP71-like"/>
    <property type="match status" value="1"/>
</dbReference>
<gene>
    <name evidence="12" type="primary">LOC113703558</name>
</gene>
<evidence type="ECO:0000256" key="6">
    <source>
        <dbReference type="ARBA" id="ARBA00023004"/>
    </source>
</evidence>
<keyword evidence="5 9" id="KW-0560">Oxidoreductase</keyword>
<dbReference type="InterPro" id="IPR052306">
    <property type="entry name" value="CYP450_71D"/>
</dbReference>
<dbReference type="PRINTS" id="PR00463">
    <property type="entry name" value="EP450I"/>
</dbReference>
<keyword evidence="10" id="KW-0732">Signal</keyword>
<dbReference type="PRINTS" id="PR00385">
    <property type="entry name" value="P450"/>
</dbReference>
<dbReference type="SUPFAM" id="SSF48264">
    <property type="entry name" value="Cytochrome P450"/>
    <property type="match status" value="1"/>
</dbReference>
<dbReference type="InterPro" id="IPR001128">
    <property type="entry name" value="Cyt_P450"/>
</dbReference>
<dbReference type="RefSeq" id="XP_027080760.1">
    <property type="nucleotide sequence ID" value="XM_027224959.2"/>
</dbReference>
<evidence type="ECO:0000256" key="3">
    <source>
        <dbReference type="ARBA" id="ARBA00022617"/>
    </source>
</evidence>
<feature type="signal peptide" evidence="10">
    <location>
        <begin position="1"/>
        <end position="26"/>
    </location>
</feature>
<dbReference type="PANTHER" id="PTHR47953:SF16">
    <property type="entry name" value="CYTOCHROME P450 71D8"/>
    <property type="match status" value="1"/>
</dbReference>
<dbReference type="AlphaFoldDB" id="A0A6P6TRL5"/>
<keyword evidence="7 9" id="KW-0503">Monooxygenase</keyword>
<evidence type="ECO:0000256" key="9">
    <source>
        <dbReference type="RuleBase" id="RU000461"/>
    </source>
</evidence>
<reference evidence="12" key="2">
    <citation type="submission" date="2025-08" db="UniProtKB">
        <authorList>
            <consortium name="RefSeq"/>
        </authorList>
    </citation>
    <scope>IDENTIFICATION</scope>
    <source>
        <tissue evidence="12">Leaves</tissue>
    </source>
</reference>
<dbReference type="GO" id="GO:0016705">
    <property type="term" value="F:oxidoreductase activity, acting on paired donors, with incorporation or reduction of molecular oxygen"/>
    <property type="evidence" value="ECO:0007669"/>
    <property type="project" value="InterPro"/>
</dbReference>
<comment type="similarity">
    <text evidence="2 9">Belongs to the cytochrome P450 family.</text>
</comment>
<keyword evidence="4 8" id="KW-0479">Metal-binding</keyword>
<proteinExistence type="inferred from homology"/>